<dbReference type="Gene3D" id="3.30.1780.10">
    <property type="entry name" value="ornithine cyclodeaminase, domain 1"/>
    <property type="match status" value="1"/>
</dbReference>
<dbReference type="SUPFAM" id="SSF51735">
    <property type="entry name" value="NAD(P)-binding Rossmann-fold domains"/>
    <property type="match status" value="1"/>
</dbReference>
<dbReference type="GO" id="GO:0005737">
    <property type="term" value="C:cytoplasm"/>
    <property type="evidence" value="ECO:0007669"/>
    <property type="project" value="TreeGrafter"/>
</dbReference>
<dbReference type="InterPro" id="IPR003462">
    <property type="entry name" value="ODC_Mu_crystall"/>
</dbReference>
<dbReference type="PANTHER" id="PTHR13812">
    <property type="entry name" value="KETIMINE REDUCTASE MU-CRYSTALLIN"/>
    <property type="match status" value="1"/>
</dbReference>
<evidence type="ECO:0000313" key="1">
    <source>
        <dbReference type="EMBL" id="KAB1645300.1"/>
    </source>
</evidence>
<dbReference type="Proteomes" id="UP000433493">
    <property type="component" value="Unassembled WGS sequence"/>
</dbReference>
<reference evidence="1 2" key="1">
    <citation type="submission" date="2019-09" db="EMBL/GenBank/DDBJ databases">
        <title>Phylogeny of genus Pseudoclavibacter and closely related genus.</title>
        <authorList>
            <person name="Li Y."/>
        </authorList>
    </citation>
    <scope>NUCLEOTIDE SEQUENCE [LARGE SCALE GENOMIC DNA]</scope>
    <source>
        <strain evidence="1 2">KCTC 13959</strain>
    </source>
</reference>
<protein>
    <submittedName>
        <fullName evidence="1">Ornithine cyclodeaminase family protein</fullName>
    </submittedName>
</protein>
<dbReference type="Gene3D" id="3.40.50.720">
    <property type="entry name" value="NAD(P)-binding Rossmann-like Domain"/>
    <property type="match status" value="1"/>
</dbReference>
<dbReference type="PANTHER" id="PTHR13812:SF19">
    <property type="entry name" value="KETIMINE REDUCTASE MU-CRYSTALLIN"/>
    <property type="match status" value="1"/>
</dbReference>
<proteinExistence type="predicted"/>
<comment type="caution">
    <text evidence="1">The sequence shown here is derived from an EMBL/GenBank/DDBJ whole genome shotgun (WGS) entry which is preliminary data.</text>
</comment>
<gene>
    <name evidence="1" type="ORF">F8O05_00350</name>
</gene>
<accession>A0A7J5BI35</accession>
<dbReference type="OrthoDB" id="4311033at2"/>
<dbReference type="EMBL" id="WBKB01000001">
    <property type="protein sequence ID" value="KAB1645300.1"/>
    <property type="molecule type" value="Genomic_DNA"/>
</dbReference>
<keyword evidence="2" id="KW-1185">Reference proteome</keyword>
<sequence length="299" mass="31283">MSPADAVAALQDALREGFDPATDHQRIADPLANGEFLIMPSETASAAGLKVLTVTPDNPARGLERIQGLFVLFDAETLTPTHLIDGAELTALRTPAVSFAATADRLLDATDPLRVVVYGAGPQAVGHVNTLRSITTHRREIDSVIAVVRSPEGVADPGPFQSILCSGSAEALEATAAANLIICTTTARSPLFDGALVRDDAVVIAVGSHVPDARELDGGLLGRANVVVESIDVALRECGDVVMAIAENALEARSLIPMREVVTGQVKLAADKPLVFKSAGMPWQDLVIAEAAARAFERS</sequence>
<dbReference type="InterPro" id="IPR036291">
    <property type="entry name" value="NAD(P)-bd_dom_sf"/>
</dbReference>
<name>A0A7J5BI35_9MICO</name>
<dbReference type="AlphaFoldDB" id="A0A7J5BI35"/>
<evidence type="ECO:0000313" key="2">
    <source>
        <dbReference type="Proteomes" id="UP000433493"/>
    </source>
</evidence>
<dbReference type="Pfam" id="PF02423">
    <property type="entry name" value="OCD_Mu_crystall"/>
    <property type="match status" value="1"/>
</dbReference>
<dbReference type="InterPro" id="IPR023401">
    <property type="entry name" value="ODC_N"/>
</dbReference>
<dbReference type="PIRSF" id="PIRSF001439">
    <property type="entry name" value="CryM"/>
    <property type="match status" value="1"/>
</dbReference>
<organism evidence="1 2">
    <name type="scientific">Gulosibacter chungangensis</name>
    <dbReference type="NCBI Taxonomy" id="979746"/>
    <lineage>
        <taxon>Bacteria</taxon>
        <taxon>Bacillati</taxon>
        <taxon>Actinomycetota</taxon>
        <taxon>Actinomycetes</taxon>
        <taxon>Micrococcales</taxon>
        <taxon>Microbacteriaceae</taxon>
        <taxon>Gulosibacter</taxon>
    </lineage>
</organism>